<reference evidence="2" key="1">
    <citation type="submission" date="2020-03" db="EMBL/GenBank/DDBJ databases">
        <authorList>
            <person name="Weist P."/>
        </authorList>
    </citation>
    <scope>NUCLEOTIDE SEQUENCE</scope>
</reference>
<name>A0A9N7UBC9_PLEPL</name>
<evidence type="ECO:0000256" key="1">
    <source>
        <dbReference type="SAM" id="MobiDB-lite"/>
    </source>
</evidence>
<evidence type="ECO:0000313" key="2">
    <source>
        <dbReference type="EMBL" id="CAB1427795.1"/>
    </source>
</evidence>
<protein>
    <submittedName>
        <fullName evidence="2">Uncharacterized protein</fullName>
    </submittedName>
</protein>
<accession>A0A9N7UBC9</accession>
<dbReference type="EMBL" id="CADEAL010001001">
    <property type="protein sequence ID" value="CAB1427795.1"/>
    <property type="molecule type" value="Genomic_DNA"/>
</dbReference>
<organism evidence="2 3">
    <name type="scientific">Pleuronectes platessa</name>
    <name type="common">European plaice</name>
    <dbReference type="NCBI Taxonomy" id="8262"/>
    <lineage>
        <taxon>Eukaryota</taxon>
        <taxon>Metazoa</taxon>
        <taxon>Chordata</taxon>
        <taxon>Craniata</taxon>
        <taxon>Vertebrata</taxon>
        <taxon>Euteleostomi</taxon>
        <taxon>Actinopterygii</taxon>
        <taxon>Neopterygii</taxon>
        <taxon>Teleostei</taxon>
        <taxon>Neoteleostei</taxon>
        <taxon>Acanthomorphata</taxon>
        <taxon>Carangaria</taxon>
        <taxon>Pleuronectiformes</taxon>
        <taxon>Pleuronectoidei</taxon>
        <taxon>Pleuronectidae</taxon>
        <taxon>Pleuronectes</taxon>
    </lineage>
</organism>
<evidence type="ECO:0000313" key="3">
    <source>
        <dbReference type="Proteomes" id="UP001153269"/>
    </source>
</evidence>
<dbReference type="AlphaFoldDB" id="A0A9N7UBC9"/>
<sequence>MAAWRPCGDPVASSWRDQGLDGSRLRVREGVRGHRVTQVRDRRPRRPHLAYLRKCNGGGKSDKGQGFGCDKEGPGVLLWPRLSPWLSIARGHPGAGSRPHTRRAAKSVFRTQV</sequence>
<proteinExistence type="predicted"/>
<comment type="caution">
    <text evidence="2">The sequence shown here is derived from an EMBL/GenBank/DDBJ whole genome shotgun (WGS) entry which is preliminary data.</text>
</comment>
<dbReference type="Proteomes" id="UP001153269">
    <property type="component" value="Unassembled WGS sequence"/>
</dbReference>
<gene>
    <name evidence="2" type="ORF">PLEPLA_LOCUS15740</name>
</gene>
<keyword evidence="3" id="KW-1185">Reference proteome</keyword>
<feature type="region of interest" description="Disordered" evidence="1">
    <location>
        <begin position="90"/>
        <end position="113"/>
    </location>
</feature>